<keyword evidence="7" id="KW-0808">Transferase</keyword>
<dbReference type="GO" id="GO:0005524">
    <property type="term" value="F:ATP binding"/>
    <property type="evidence" value="ECO:0007669"/>
    <property type="project" value="UniProtKB-UniRule"/>
</dbReference>
<comment type="similarity">
    <text evidence="5">Belongs to the protein kinase superfamily.</text>
</comment>
<dbReference type="PROSITE" id="PS50011">
    <property type="entry name" value="PROTEIN_KINASE_DOM"/>
    <property type="match status" value="1"/>
</dbReference>
<feature type="domain" description="Protein kinase" evidence="6">
    <location>
        <begin position="24"/>
        <end position="278"/>
    </location>
</feature>
<evidence type="ECO:0000256" key="1">
    <source>
        <dbReference type="ARBA" id="ARBA00012513"/>
    </source>
</evidence>
<evidence type="ECO:0000313" key="8">
    <source>
        <dbReference type="Proteomes" id="UP001431209"/>
    </source>
</evidence>
<reference evidence="7 8" key="1">
    <citation type="submission" date="2024-03" db="EMBL/GenBank/DDBJ databases">
        <title>The Acrasis kona genome and developmental transcriptomes reveal deep origins of eukaryotic multicellular pathways.</title>
        <authorList>
            <person name="Sheikh S."/>
            <person name="Fu C.-J."/>
            <person name="Brown M.W."/>
            <person name="Baldauf S.L."/>
        </authorList>
    </citation>
    <scope>NUCLEOTIDE SEQUENCE [LARGE SCALE GENOMIC DNA]</scope>
    <source>
        <strain evidence="7 8">ATCC MYA-3509</strain>
    </source>
</reference>
<feature type="binding site" evidence="4">
    <location>
        <position position="53"/>
    </location>
    <ligand>
        <name>ATP</name>
        <dbReference type="ChEBI" id="CHEBI:30616"/>
    </ligand>
</feature>
<sequence length="278" mass="32016">MNKNAGARPQQSILLPSTIIKNKWKVQGKIGQGSFGEIYAVIDLHTSEDLAVKVERLDDKKMVLKQEVIVIKQLQCMNMIKYFNNTYEACHNVIRYVHSGRQEHFNFLIMERLGDNLAELRKQCPGQVFSMCTSLRLGIQMIEALEGIHKLGFIHRDVKPSNFVMGPKNNTKKRNKAFLIDFGLARKFRLPSGEIRPPRKNAGFRGTARYASINSHHKRELGRADDIWSVFYAVVEFLKGSLPWMKMKDKDQIGQVKERETNPELVKDLPPEFLTFLE</sequence>
<evidence type="ECO:0000313" key="7">
    <source>
        <dbReference type="EMBL" id="KAL0477699.1"/>
    </source>
</evidence>
<dbReference type="SMART" id="SM00220">
    <property type="entry name" value="S_TKc"/>
    <property type="match status" value="1"/>
</dbReference>
<gene>
    <name evidence="7" type="ORF">AKO1_013495</name>
</gene>
<dbReference type="Pfam" id="PF00069">
    <property type="entry name" value="Pkinase"/>
    <property type="match status" value="1"/>
</dbReference>
<dbReference type="Proteomes" id="UP001431209">
    <property type="component" value="Unassembled WGS sequence"/>
</dbReference>
<dbReference type="InterPro" id="IPR011009">
    <property type="entry name" value="Kinase-like_dom_sf"/>
</dbReference>
<keyword evidence="2 4" id="KW-0547">Nucleotide-binding</keyword>
<proteinExistence type="inferred from homology"/>
<organism evidence="7 8">
    <name type="scientific">Acrasis kona</name>
    <dbReference type="NCBI Taxonomy" id="1008807"/>
    <lineage>
        <taxon>Eukaryota</taxon>
        <taxon>Discoba</taxon>
        <taxon>Heterolobosea</taxon>
        <taxon>Tetramitia</taxon>
        <taxon>Eutetramitia</taxon>
        <taxon>Acrasidae</taxon>
        <taxon>Acrasis</taxon>
    </lineage>
</organism>
<feature type="non-terminal residue" evidence="7">
    <location>
        <position position="278"/>
    </location>
</feature>
<dbReference type="PROSITE" id="PS00107">
    <property type="entry name" value="PROTEIN_KINASE_ATP"/>
    <property type="match status" value="1"/>
</dbReference>
<name>A0AAW2YKY5_9EUKA</name>
<dbReference type="InterPro" id="IPR008271">
    <property type="entry name" value="Ser/Thr_kinase_AS"/>
</dbReference>
<dbReference type="InterPro" id="IPR017441">
    <property type="entry name" value="Protein_kinase_ATP_BS"/>
</dbReference>
<evidence type="ECO:0000256" key="4">
    <source>
        <dbReference type="PROSITE-ProRule" id="PRU10141"/>
    </source>
</evidence>
<evidence type="ECO:0000256" key="3">
    <source>
        <dbReference type="ARBA" id="ARBA00022840"/>
    </source>
</evidence>
<dbReference type="SUPFAM" id="SSF56112">
    <property type="entry name" value="Protein kinase-like (PK-like)"/>
    <property type="match status" value="1"/>
</dbReference>
<dbReference type="PANTHER" id="PTHR11909">
    <property type="entry name" value="CASEIN KINASE-RELATED"/>
    <property type="match status" value="1"/>
</dbReference>
<keyword evidence="7" id="KW-0418">Kinase</keyword>
<protein>
    <recommendedName>
        <fullName evidence="1">non-specific serine/threonine protein kinase</fullName>
        <ecNumber evidence="1">2.7.11.1</ecNumber>
    </recommendedName>
</protein>
<keyword evidence="3 4" id="KW-0067">ATP-binding</keyword>
<evidence type="ECO:0000256" key="2">
    <source>
        <dbReference type="ARBA" id="ARBA00022741"/>
    </source>
</evidence>
<comment type="caution">
    <text evidence="7">The sequence shown here is derived from an EMBL/GenBank/DDBJ whole genome shotgun (WGS) entry which is preliminary data.</text>
</comment>
<dbReference type="InterPro" id="IPR050235">
    <property type="entry name" value="CK1_Ser-Thr_kinase"/>
</dbReference>
<keyword evidence="5" id="KW-0723">Serine/threonine-protein kinase</keyword>
<dbReference type="InterPro" id="IPR000719">
    <property type="entry name" value="Prot_kinase_dom"/>
</dbReference>
<dbReference type="AlphaFoldDB" id="A0AAW2YKY5"/>
<dbReference type="GO" id="GO:0004674">
    <property type="term" value="F:protein serine/threonine kinase activity"/>
    <property type="evidence" value="ECO:0007669"/>
    <property type="project" value="UniProtKB-KW"/>
</dbReference>
<dbReference type="Gene3D" id="1.10.510.10">
    <property type="entry name" value="Transferase(Phosphotransferase) domain 1"/>
    <property type="match status" value="1"/>
</dbReference>
<accession>A0AAW2YKY5</accession>
<dbReference type="EC" id="2.7.11.1" evidence="1"/>
<evidence type="ECO:0000256" key="5">
    <source>
        <dbReference type="RuleBase" id="RU000304"/>
    </source>
</evidence>
<evidence type="ECO:0000259" key="6">
    <source>
        <dbReference type="PROSITE" id="PS50011"/>
    </source>
</evidence>
<dbReference type="PROSITE" id="PS00108">
    <property type="entry name" value="PROTEIN_KINASE_ST"/>
    <property type="match status" value="1"/>
</dbReference>
<dbReference type="EMBL" id="JAOPGA020000220">
    <property type="protein sequence ID" value="KAL0477699.1"/>
    <property type="molecule type" value="Genomic_DNA"/>
</dbReference>
<keyword evidence="8" id="KW-1185">Reference proteome</keyword>